<evidence type="ECO:0008006" key="3">
    <source>
        <dbReference type="Google" id="ProtNLM"/>
    </source>
</evidence>
<dbReference type="Proteomes" id="UP001549104">
    <property type="component" value="Unassembled WGS sequence"/>
</dbReference>
<accession>A0ABV2KAN0</accession>
<gene>
    <name evidence="1" type="ORF">ABIC55_003255</name>
</gene>
<proteinExistence type="predicted"/>
<name>A0ABV2KAN0_SPOPS</name>
<keyword evidence="2" id="KW-1185">Reference proteome</keyword>
<sequence length="55" mass="6634">MRCPNCKSKEIMEVHNQAEGNEQLEIKACYECSCYFPIFILPEVNYERNWQDERC</sequence>
<comment type="caution">
    <text evidence="1">The sequence shown here is derived from an EMBL/GenBank/DDBJ whole genome shotgun (WGS) entry which is preliminary data.</text>
</comment>
<evidence type="ECO:0000313" key="2">
    <source>
        <dbReference type="Proteomes" id="UP001549104"/>
    </source>
</evidence>
<protein>
    <recommendedName>
        <fullName evidence="3">TFIIS-type domain-containing protein</fullName>
    </recommendedName>
</protein>
<evidence type="ECO:0000313" key="1">
    <source>
        <dbReference type="EMBL" id="MET3658138.1"/>
    </source>
</evidence>
<dbReference type="EMBL" id="JBEPME010000005">
    <property type="protein sequence ID" value="MET3658138.1"/>
    <property type="molecule type" value="Genomic_DNA"/>
</dbReference>
<reference evidence="1 2" key="1">
    <citation type="submission" date="2024-06" db="EMBL/GenBank/DDBJ databases">
        <title>Sorghum-associated microbial communities from plants grown in Nebraska, USA.</title>
        <authorList>
            <person name="Schachtman D."/>
        </authorList>
    </citation>
    <scope>NUCLEOTIDE SEQUENCE [LARGE SCALE GENOMIC DNA]</scope>
    <source>
        <strain evidence="1 2">1288</strain>
    </source>
</reference>
<organism evidence="1 2">
    <name type="scientific">Sporosarcina psychrophila</name>
    <name type="common">Bacillus psychrophilus</name>
    <dbReference type="NCBI Taxonomy" id="1476"/>
    <lineage>
        <taxon>Bacteria</taxon>
        <taxon>Bacillati</taxon>
        <taxon>Bacillota</taxon>
        <taxon>Bacilli</taxon>
        <taxon>Bacillales</taxon>
        <taxon>Caryophanaceae</taxon>
        <taxon>Sporosarcina</taxon>
    </lineage>
</organism>
<dbReference type="RefSeq" id="WP_354313820.1">
    <property type="nucleotide sequence ID" value="NZ_JBEPME010000005.1"/>
</dbReference>